<reference evidence="1 2" key="1">
    <citation type="submission" date="2020-05" db="EMBL/GenBank/DDBJ databases">
        <title>Bremerella alba sp. nov., a novel planctomycete isolated from the surface of the macroalga Fucus spiralis.</title>
        <authorList>
            <person name="Godinho O."/>
            <person name="Botelho R."/>
            <person name="Albuquerque L."/>
            <person name="Wiegand S."/>
            <person name="Da Costa M.S."/>
            <person name="Lobo-Da-Cunha A."/>
            <person name="Jogler C."/>
            <person name="Lage O.M."/>
        </authorList>
    </citation>
    <scope>NUCLEOTIDE SEQUENCE [LARGE SCALE GENOMIC DNA]</scope>
    <source>
        <strain evidence="1 2">FF15</strain>
    </source>
</reference>
<accession>A0A7V9A6V1</accession>
<dbReference type="SMART" id="SM00028">
    <property type="entry name" value="TPR"/>
    <property type="match status" value="3"/>
</dbReference>
<evidence type="ECO:0008006" key="3">
    <source>
        <dbReference type="Google" id="ProtNLM"/>
    </source>
</evidence>
<dbReference type="EMBL" id="JABRWO010000004">
    <property type="protein sequence ID" value="MBA2114668.1"/>
    <property type="molecule type" value="Genomic_DNA"/>
</dbReference>
<sequence length="286" mass="31884">MLRVERFAHPSHRGLWAVVMVGYVVAGMRNHHMVSPYFLSCESEMACAESAYHRALCYYYHGSYVEAVDVLQLHLEHHPDDPSAWELKGVLCHALCDFEPGKVALEHARTLQGLSVSGQLALADCYANVQQPQMAVAIYCRLAQLPIEDAEVLSRLARGLGMVQQYALAADVCQRACHVDLDSHNARYGVAYYMSKADYPAELIQPILVAAIAMAPQVFFYRVALVTVLSRLHQNEKAYLAIADATTQEIQSLKCTCCLQRLAQLYREAGDQHRAGLCCRRLGISL</sequence>
<name>A0A7V9A6V1_9BACT</name>
<dbReference type="AlphaFoldDB" id="A0A7V9A6V1"/>
<evidence type="ECO:0000313" key="1">
    <source>
        <dbReference type="EMBL" id="MBA2114668.1"/>
    </source>
</evidence>
<evidence type="ECO:0000313" key="2">
    <source>
        <dbReference type="Proteomes" id="UP000551616"/>
    </source>
</evidence>
<dbReference type="Gene3D" id="1.25.40.10">
    <property type="entry name" value="Tetratricopeptide repeat domain"/>
    <property type="match status" value="1"/>
</dbReference>
<dbReference type="RefSeq" id="WP_207396125.1">
    <property type="nucleotide sequence ID" value="NZ_JABRWO010000004.1"/>
</dbReference>
<keyword evidence="2" id="KW-1185">Reference proteome</keyword>
<dbReference type="Proteomes" id="UP000551616">
    <property type="component" value="Unassembled WGS sequence"/>
</dbReference>
<proteinExistence type="predicted"/>
<dbReference type="InterPro" id="IPR019734">
    <property type="entry name" value="TPR_rpt"/>
</dbReference>
<organism evidence="1 2">
    <name type="scientific">Bremerella alba</name>
    <dbReference type="NCBI Taxonomy" id="980252"/>
    <lineage>
        <taxon>Bacteria</taxon>
        <taxon>Pseudomonadati</taxon>
        <taxon>Planctomycetota</taxon>
        <taxon>Planctomycetia</taxon>
        <taxon>Pirellulales</taxon>
        <taxon>Pirellulaceae</taxon>
        <taxon>Bremerella</taxon>
    </lineage>
</organism>
<gene>
    <name evidence="1" type="ORF">HOV93_18340</name>
</gene>
<protein>
    <recommendedName>
        <fullName evidence="3">Tetratricopeptide repeat protein</fullName>
    </recommendedName>
</protein>
<dbReference type="InterPro" id="IPR011990">
    <property type="entry name" value="TPR-like_helical_dom_sf"/>
</dbReference>
<comment type="caution">
    <text evidence="1">The sequence shown here is derived from an EMBL/GenBank/DDBJ whole genome shotgun (WGS) entry which is preliminary data.</text>
</comment>
<dbReference type="SUPFAM" id="SSF48452">
    <property type="entry name" value="TPR-like"/>
    <property type="match status" value="1"/>
</dbReference>